<dbReference type="Proteomes" id="UP000252733">
    <property type="component" value="Unassembled WGS sequence"/>
</dbReference>
<dbReference type="EMBL" id="QPIZ01000007">
    <property type="protein sequence ID" value="RCW36815.1"/>
    <property type="molecule type" value="Genomic_DNA"/>
</dbReference>
<sequence>MMKENDLTKRGFSKRYLGKHNPISVLCTLFIAAILMGSCKGPEPVMVNVREKDTNRTGKRYYEDWKKMEAQTIATLKHYRQKDIPIGRYNDRKDISLEKTGYYYTTQIDGKWWTVSPDGHPMISIAINSLNLKASDRVKFTFSVKYKTKDKWADDAISLVQRYGFNGAGSWGDVEQIRAYNERNDERFSYCVMLGLATDYKSSIDRSRGYNASKKLFPVFEKGFKEFCEMRAGELVAYKDDPNLFGYFFDNELTFARDMLDCYLTLPENDEGYIATMEWLKSKGLTKESQLSDQVRDEFRAYVLDRYYSVASTAIRKVDPNHMLLGNRFYWNDRIYFDDHQSGMLTNPLVFKTAGKYLDVLSCNYYFRWTPVPEEINAWTEWSGKPFMITEWYVKADDTGLPNITGAGAIVGTQKERGLFYQHFALKLLESSNCVGWHWFRYMDKGEWGKRRNSNKGVVDYDFKPYYNALDGMKELNSQVYSLRDYL</sequence>
<name>A0A368V975_9BACT</name>
<reference evidence="1 2" key="1">
    <citation type="submission" date="2018-07" db="EMBL/GenBank/DDBJ databases">
        <title>Freshwater and sediment microbial communities from various areas in North America, analyzing microbe dynamics in response to fracking.</title>
        <authorList>
            <person name="Lamendella R."/>
        </authorList>
    </citation>
    <scope>NUCLEOTIDE SEQUENCE [LARGE SCALE GENOMIC DNA]</scope>
    <source>
        <strain evidence="1 2">160A</strain>
    </source>
</reference>
<evidence type="ECO:0000313" key="2">
    <source>
        <dbReference type="Proteomes" id="UP000252733"/>
    </source>
</evidence>
<accession>A0A368V975</accession>
<organism evidence="1 2">
    <name type="scientific">Marinilabilia salmonicolor</name>
    <dbReference type="NCBI Taxonomy" id="989"/>
    <lineage>
        <taxon>Bacteria</taxon>
        <taxon>Pseudomonadati</taxon>
        <taxon>Bacteroidota</taxon>
        <taxon>Bacteroidia</taxon>
        <taxon>Marinilabiliales</taxon>
        <taxon>Marinilabiliaceae</taxon>
        <taxon>Marinilabilia</taxon>
    </lineage>
</organism>
<keyword evidence="2" id="KW-1185">Reference proteome</keyword>
<dbReference type="InterPro" id="IPR017853">
    <property type="entry name" value="GH"/>
</dbReference>
<protein>
    <recommendedName>
        <fullName evidence="3">Agarase</fullName>
    </recommendedName>
</protein>
<evidence type="ECO:0000313" key="1">
    <source>
        <dbReference type="EMBL" id="RCW36815.1"/>
    </source>
</evidence>
<dbReference type="RefSeq" id="WP_114436813.1">
    <property type="nucleotide sequence ID" value="NZ_QPIZ01000007.1"/>
</dbReference>
<comment type="caution">
    <text evidence="1">The sequence shown here is derived from an EMBL/GenBank/DDBJ whole genome shotgun (WGS) entry which is preliminary data.</text>
</comment>
<dbReference type="AlphaFoldDB" id="A0A368V975"/>
<evidence type="ECO:0008006" key="3">
    <source>
        <dbReference type="Google" id="ProtNLM"/>
    </source>
</evidence>
<dbReference type="Gene3D" id="3.20.20.80">
    <property type="entry name" value="Glycosidases"/>
    <property type="match status" value="2"/>
</dbReference>
<proteinExistence type="predicted"/>
<dbReference type="SUPFAM" id="SSF51445">
    <property type="entry name" value="(Trans)glycosidases"/>
    <property type="match status" value="1"/>
</dbReference>
<gene>
    <name evidence="1" type="ORF">DFO77_107106</name>
</gene>